<dbReference type="PANTHER" id="PTHR24148">
    <property type="entry name" value="ANKYRIN REPEAT DOMAIN-CONTAINING PROTEIN 39 HOMOLOG-RELATED"/>
    <property type="match status" value="1"/>
</dbReference>
<evidence type="ECO:0000313" key="2">
    <source>
        <dbReference type="EMBL" id="KAK8084072.1"/>
    </source>
</evidence>
<proteinExistence type="predicted"/>
<evidence type="ECO:0000313" key="3">
    <source>
        <dbReference type="Proteomes" id="UP001446871"/>
    </source>
</evidence>
<name>A0ABR1WKQ9_9PEZI</name>
<comment type="caution">
    <text evidence="2">The sequence shown here is derived from an EMBL/GenBank/DDBJ whole genome shotgun (WGS) entry which is preliminary data.</text>
</comment>
<sequence>MEGLADDEFRLLILLPGDFNEPLRCDLSTSDLTNHPPYEALSKRQAITRSVEAILYRLRQPSQPRTLWIDQLRIDKSNQLEKTSQVQKMRLIYSRCEHVLDAENALAIIEYMAAFSSGNGSPVRPRPECMESDGLFVDAMKALSTVSITQGPWWHRVWTVQEGILPSSLLFIWGPLSVSWATVSSASIMWVRGGSMTSWQTSVAQAVGDMSHLMARVIWMNTSGEGHDKPIDRSIKWRDRAATVPRDNVFALTGLHTEKELPRSSKCDYSLGVNQVFIEFTLDLIYGGSCGKEVSLLPLALDPWQQDAVEIPGLPHWVMDMPSIPKQNAGLWRTYWSYRHWEANKGFPQNGRHEYTGQSLQISGVLVDTVDFVGTGLVYLANNTKEDDVG</sequence>
<dbReference type="Proteomes" id="UP001446871">
    <property type="component" value="Unassembled WGS sequence"/>
</dbReference>
<accession>A0ABR1WKQ9</accession>
<dbReference type="InterPro" id="IPR010730">
    <property type="entry name" value="HET"/>
</dbReference>
<evidence type="ECO:0000259" key="1">
    <source>
        <dbReference type="Pfam" id="PF06985"/>
    </source>
</evidence>
<dbReference type="EMBL" id="JAQQWM010000001">
    <property type="protein sequence ID" value="KAK8084072.1"/>
    <property type="molecule type" value="Genomic_DNA"/>
</dbReference>
<gene>
    <name evidence="2" type="ORF">PG996_002853</name>
</gene>
<dbReference type="PANTHER" id="PTHR24148:SF82">
    <property type="entry name" value="HETEROKARYON INCOMPATIBILITY DOMAIN-CONTAINING PROTEIN"/>
    <property type="match status" value="1"/>
</dbReference>
<organism evidence="2 3">
    <name type="scientific">Apiospora saccharicola</name>
    <dbReference type="NCBI Taxonomy" id="335842"/>
    <lineage>
        <taxon>Eukaryota</taxon>
        <taxon>Fungi</taxon>
        <taxon>Dikarya</taxon>
        <taxon>Ascomycota</taxon>
        <taxon>Pezizomycotina</taxon>
        <taxon>Sordariomycetes</taxon>
        <taxon>Xylariomycetidae</taxon>
        <taxon>Amphisphaeriales</taxon>
        <taxon>Apiosporaceae</taxon>
        <taxon>Apiospora</taxon>
    </lineage>
</organism>
<keyword evidence="3" id="KW-1185">Reference proteome</keyword>
<dbReference type="Pfam" id="PF06985">
    <property type="entry name" value="HET"/>
    <property type="match status" value="1"/>
</dbReference>
<feature type="domain" description="Heterokaryon incompatibility" evidence="1">
    <location>
        <begin position="42"/>
        <end position="162"/>
    </location>
</feature>
<dbReference type="InterPro" id="IPR052895">
    <property type="entry name" value="HetReg/Transcr_Mod"/>
</dbReference>
<reference evidence="2 3" key="1">
    <citation type="submission" date="2023-01" db="EMBL/GenBank/DDBJ databases">
        <title>Analysis of 21 Apiospora genomes using comparative genomics revels a genus with tremendous synthesis potential of carbohydrate active enzymes and secondary metabolites.</title>
        <authorList>
            <person name="Sorensen T."/>
        </authorList>
    </citation>
    <scope>NUCLEOTIDE SEQUENCE [LARGE SCALE GENOMIC DNA]</scope>
    <source>
        <strain evidence="2 3">CBS 83171</strain>
    </source>
</reference>
<protein>
    <recommendedName>
        <fullName evidence="1">Heterokaryon incompatibility domain-containing protein</fullName>
    </recommendedName>
</protein>